<evidence type="ECO:0000256" key="2">
    <source>
        <dbReference type="ARBA" id="ARBA00012662"/>
    </source>
</evidence>
<dbReference type="InterPro" id="IPR000933">
    <property type="entry name" value="Glyco_hydro_29"/>
</dbReference>
<dbReference type="SMART" id="SM00812">
    <property type="entry name" value="Alpha_L_fucos"/>
    <property type="match status" value="1"/>
</dbReference>
<dbReference type="EMBL" id="KB294137">
    <property type="protein sequence ID" value="ELU14961.1"/>
    <property type="molecule type" value="Genomic_DNA"/>
</dbReference>
<dbReference type="GO" id="GO:0004560">
    <property type="term" value="F:alpha-L-fucosidase activity"/>
    <property type="evidence" value="ECO:0007669"/>
    <property type="project" value="UniProtKB-EC"/>
</dbReference>
<feature type="chain" id="PRO_5008788969" description="alpha-L-fucosidase" evidence="6">
    <location>
        <begin position="21"/>
        <end position="126"/>
    </location>
</feature>
<evidence type="ECO:0000313" key="10">
    <source>
        <dbReference type="Proteomes" id="UP000014760"/>
    </source>
</evidence>
<dbReference type="InterPro" id="IPR057739">
    <property type="entry name" value="Glyco_hydro_29_N"/>
</dbReference>
<dbReference type="OMA" id="PKMERIG"/>
<evidence type="ECO:0000256" key="1">
    <source>
        <dbReference type="ARBA" id="ARBA00007951"/>
    </source>
</evidence>
<name>R7VF74_CAPTE</name>
<dbReference type="Pfam" id="PF01120">
    <property type="entry name" value="Alpha_L_fucos"/>
    <property type="match status" value="1"/>
</dbReference>
<keyword evidence="10" id="KW-1185">Reference proteome</keyword>
<comment type="similarity">
    <text evidence="1">Belongs to the glycosyl hydrolase 29 family.</text>
</comment>
<dbReference type="EC" id="3.2.1.51" evidence="2"/>
<evidence type="ECO:0000256" key="4">
    <source>
        <dbReference type="ARBA" id="ARBA00022801"/>
    </source>
</evidence>
<keyword evidence="4" id="KW-0378">Hydrolase</keyword>
<reference evidence="8 10" key="2">
    <citation type="journal article" date="2013" name="Nature">
        <title>Insights into bilaterian evolution from three spiralian genomes.</title>
        <authorList>
            <person name="Simakov O."/>
            <person name="Marletaz F."/>
            <person name="Cho S.J."/>
            <person name="Edsinger-Gonzales E."/>
            <person name="Havlak P."/>
            <person name="Hellsten U."/>
            <person name="Kuo D.H."/>
            <person name="Larsson T."/>
            <person name="Lv J."/>
            <person name="Arendt D."/>
            <person name="Savage R."/>
            <person name="Osoegawa K."/>
            <person name="de Jong P."/>
            <person name="Grimwood J."/>
            <person name="Chapman J.A."/>
            <person name="Shapiro H."/>
            <person name="Aerts A."/>
            <person name="Otillar R.P."/>
            <person name="Terry A.Y."/>
            <person name="Boore J.L."/>
            <person name="Grigoriev I.V."/>
            <person name="Lindberg D.R."/>
            <person name="Seaver E.C."/>
            <person name="Weisblat D.A."/>
            <person name="Putnam N.H."/>
            <person name="Rokhsar D.S."/>
        </authorList>
    </citation>
    <scope>NUCLEOTIDE SEQUENCE</scope>
    <source>
        <strain evidence="8 10">I ESC-2004</strain>
    </source>
</reference>
<dbReference type="GO" id="GO:0005764">
    <property type="term" value="C:lysosome"/>
    <property type="evidence" value="ECO:0007669"/>
    <property type="project" value="TreeGrafter"/>
</dbReference>
<dbReference type="AlphaFoldDB" id="R7VF74"/>
<evidence type="ECO:0000256" key="3">
    <source>
        <dbReference type="ARBA" id="ARBA00022729"/>
    </source>
</evidence>
<sequence>MYGTYTVLLLIVLGIAPALTKRFTPDWDSLDSRTIPEWYDQGKVGIFITWGLYSVPAFQDEWFWWNWQGAKIPEYVKFMKDNYSPQFTYSDFAAQFGAELYDPNQWADIFKASGARSVNFYSNRIS</sequence>
<accession>R7VF74</accession>
<organism evidence="8">
    <name type="scientific">Capitella teleta</name>
    <name type="common">Polychaete worm</name>
    <dbReference type="NCBI Taxonomy" id="283909"/>
    <lineage>
        <taxon>Eukaryota</taxon>
        <taxon>Metazoa</taxon>
        <taxon>Spiralia</taxon>
        <taxon>Lophotrochozoa</taxon>
        <taxon>Annelida</taxon>
        <taxon>Polychaeta</taxon>
        <taxon>Sedentaria</taxon>
        <taxon>Scolecida</taxon>
        <taxon>Capitellidae</taxon>
        <taxon>Capitella</taxon>
    </lineage>
</organism>
<evidence type="ECO:0000259" key="7">
    <source>
        <dbReference type="Pfam" id="PF01120"/>
    </source>
</evidence>
<feature type="signal peptide" evidence="6">
    <location>
        <begin position="1"/>
        <end position="20"/>
    </location>
</feature>
<dbReference type="PANTHER" id="PTHR10030">
    <property type="entry name" value="ALPHA-L-FUCOSIDASE"/>
    <property type="match status" value="1"/>
</dbReference>
<dbReference type="PANTHER" id="PTHR10030:SF37">
    <property type="entry name" value="ALPHA-L-FUCOSIDASE-RELATED"/>
    <property type="match status" value="1"/>
</dbReference>
<dbReference type="SUPFAM" id="SSF51445">
    <property type="entry name" value="(Trans)glycosidases"/>
    <property type="match status" value="1"/>
</dbReference>
<keyword evidence="5" id="KW-0326">Glycosidase</keyword>
<reference evidence="9" key="3">
    <citation type="submission" date="2015-06" db="UniProtKB">
        <authorList>
            <consortium name="EnsemblMetazoa"/>
        </authorList>
    </citation>
    <scope>IDENTIFICATION</scope>
</reference>
<dbReference type="Gene3D" id="3.20.20.80">
    <property type="entry name" value="Glycosidases"/>
    <property type="match status" value="1"/>
</dbReference>
<evidence type="ECO:0000313" key="9">
    <source>
        <dbReference type="EnsemblMetazoa" id="CapteP96254"/>
    </source>
</evidence>
<reference evidence="10" key="1">
    <citation type="submission" date="2012-12" db="EMBL/GenBank/DDBJ databases">
        <authorList>
            <person name="Hellsten U."/>
            <person name="Grimwood J."/>
            <person name="Chapman J.A."/>
            <person name="Shapiro H."/>
            <person name="Aerts A."/>
            <person name="Otillar R.P."/>
            <person name="Terry A.Y."/>
            <person name="Boore J.L."/>
            <person name="Simakov O."/>
            <person name="Marletaz F."/>
            <person name="Cho S.-J."/>
            <person name="Edsinger-Gonzales E."/>
            <person name="Havlak P."/>
            <person name="Kuo D.-H."/>
            <person name="Larsson T."/>
            <person name="Lv J."/>
            <person name="Arendt D."/>
            <person name="Savage R."/>
            <person name="Osoegawa K."/>
            <person name="de Jong P."/>
            <person name="Lindberg D.R."/>
            <person name="Seaver E.C."/>
            <person name="Weisblat D.A."/>
            <person name="Putnam N.H."/>
            <person name="Grigoriev I.V."/>
            <person name="Rokhsar D.S."/>
        </authorList>
    </citation>
    <scope>NUCLEOTIDE SEQUENCE</scope>
    <source>
        <strain evidence="10">I ESC-2004</strain>
    </source>
</reference>
<evidence type="ECO:0000256" key="6">
    <source>
        <dbReference type="SAM" id="SignalP"/>
    </source>
</evidence>
<dbReference type="GO" id="GO:0016139">
    <property type="term" value="P:glycoside catabolic process"/>
    <property type="evidence" value="ECO:0007669"/>
    <property type="project" value="TreeGrafter"/>
</dbReference>
<dbReference type="EMBL" id="AMQN01018275">
    <property type="status" value="NOT_ANNOTATED_CDS"/>
    <property type="molecule type" value="Genomic_DNA"/>
</dbReference>
<protein>
    <recommendedName>
        <fullName evidence="2">alpha-L-fucosidase</fullName>
        <ecNumber evidence="2">3.2.1.51</ecNumber>
    </recommendedName>
</protein>
<dbReference type="Proteomes" id="UP000014760">
    <property type="component" value="Unassembled WGS sequence"/>
</dbReference>
<dbReference type="GO" id="GO:0006004">
    <property type="term" value="P:fucose metabolic process"/>
    <property type="evidence" value="ECO:0007669"/>
    <property type="project" value="TreeGrafter"/>
</dbReference>
<dbReference type="STRING" id="283909.R7VF74"/>
<dbReference type="HOGENOM" id="CLU_140743_0_0_1"/>
<evidence type="ECO:0000313" key="8">
    <source>
        <dbReference type="EMBL" id="ELU14961.1"/>
    </source>
</evidence>
<keyword evidence="3 6" id="KW-0732">Signal</keyword>
<gene>
    <name evidence="8" type="ORF">CAPTEDRAFT_96254</name>
</gene>
<dbReference type="EnsemblMetazoa" id="CapteT96254">
    <property type="protein sequence ID" value="CapteP96254"/>
    <property type="gene ID" value="CapteG96254"/>
</dbReference>
<proteinExistence type="inferred from homology"/>
<dbReference type="OrthoDB" id="6039950at2759"/>
<feature type="domain" description="Glycoside hydrolase family 29 N-terminal" evidence="7">
    <location>
        <begin position="20"/>
        <end position="122"/>
    </location>
</feature>
<dbReference type="InterPro" id="IPR017853">
    <property type="entry name" value="GH"/>
</dbReference>
<evidence type="ECO:0000256" key="5">
    <source>
        <dbReference type="ARBA" id="ARBA00023295"/>
    </source>
</evidence>